<dbReference type="InterPro" id="IPR013785">
    <property type="entry name" value="Aldolase_TIM"/>
</dbReference>
<dbReference type="InterPro" id="IPR011060">
    <property type="entry name" value="RibuloseP-bd_barrel"/>
</dbReference>
<feature type="non-terminal residue" evidence="7">
    <location>
        <position position="1"/>
    </location>
</feature>
<dbReference type="GO" id="GO:0044205">
    <property type="term" value="P:'de novo' UMP biosynthetic process"/>
    <property type="evidence" value="ECO:0007669"/>
    <property type="project" value="UniProtKB-UniPathway"/>
</dbReference>
<dbReference type="Gene3D" id="3.20.20.70">
    <property type="entry name" value="Aldolase class I"/>
    <property type="match status" value="1"/>
</dbReference>
<keyword evidence="4" id="KW-0210">Decarboxylase</keyword>
<dbReference type="EMBL" id="DSOK01000065">
    <property type="protein sequence ID" value="HEN14240.1"/>
    <property type="molecule type" value="Genomic_DNA"/>
</dbReference>
<comment type="caution">
    <text evidence="7">The sequence shown here is derived from an EMBL/GenBank/DDBJ whole genome shotgun (WGS) entry which is preliminary data.</text>
</comment>
<dbReference type="EC" id="4.1.1.23" evidence="2"/>
<sequence>VGAVVGATYPTELVELRRRMLHVPLLIPGYGSQGGTAADVAAAFRPDGLGAIVNNSRGINFAYRSGPLAAEFGPRRWEAAVEAATKQMIADLAGVLVRPAE</sequence>
<gene>
    <name evidence="7" type="ORF">ENQ76_02060</name>
</gene>
<organism evidence="7">
    <name type="scientific">Schlesneria paludicola</name>
    <dbReference type="NCBI Taxonomy" id="360056"/>
    <lineage>
        <taxon>Bacteria</taxon>
        <taxon>Pseudomonadati</taxon>
        <taxon>Planctomycetota</taxon>
        <taxon>Planctomycetia</taxon>
        <taxon>Planctomycetales</taxon>
        <taxon>Planctomycetaceae</taxon>
        <taxon>Schlesneria</taxon>
    </lineage>
</organism>
<evidence type="ECO:0000313" key="7">
    <source>
        <dbReference type="EMBL" id="HEN14240.1"/>
    </source>
</evidence>
<proteinExistence type="predicted"/>
<protein>
    <recommendedName>
        <fullName evidence="3">Orotidine 5'-phosphate decarboxylase</fullName>
        <ecNumber evidence="2">4.1.1.23</ecNumber>
    </recommendedName>
    <alternativeName>
        <fullName evidence="6">OMP decarboxylase</fullName>
    </alternativeName>
</protein>
<evidence type="ECO:0000256" key="3">
    <source>
        <dbReference type="ARBA" id="ARBA00021923"/>
    </source>
</evidence>
<dbReference type="UniPathway" id="UPA00070">
    <property type="reaction ID" value="UER00120"/>
</dbReference>
<evidence type="ECO:0000256" key="6">
    <source>
        <dbReference type="ARBA" id="ARBA00033428"/>
    </source>
</evidence>
<dbReference type="PANTHER" id="PTHR43375">
    <property type="entry name" value="OROTIDINE 5'-PHOSPHATE DECARBOXYLASE"/>
    <property type="match status" value="1"/>
</dbReference>
<evidence type="ECO:0000256" key="5">
    <source>
        <dbReference type="ARBA" id="ARBA00022975"/>
    </source>
</evidence>
<dbReference type="PANTHER" id="PTHR43375:SF1">
    <property type="entry name" value="OROTIDINE 5'-PHOSPHATE DECARBOXYLASE"/>
    <property type="match status" value="1"/>
</dbReference>
<dbReference type="GO" id="GO:0004590">
    <property type="term" value="F:orotidine-5'-phosphate decarboxylase activity"/>
    <property type="evidence" value="ECO:0007669"/>
    <property type="project" value="UniProtKB-EC"/>
</dbReference>
<accession>A0A7C2JXU4</accession>
<name>A0A7C2JXU4_9PLAN</name>
<dbReference type="SUPFAM" id="SSF51366">
    <property type="entry name" value="Ribulose-phoshate binding barrel"/>
    <property type="match status" value="1"/>
</dbReference>
<comment type="pathway">
    <text evidence="1">Pyrimidine metabolism; UMP biosynthesis via de novo pathway; UMP from orotate: step 2/2.</text>
</comment>
<keyword evidence="5" id="KW-0665">Pyrimidine biosynthesis</keyword>
<dbReference type="AlphaFoldDB" id="A0A7C2JXU4"/>
<evidence type="ECO:0000256" key="4">
    <source>
        <dbReference type="ARBA" id="ARBA00022793"/>
    </source>
</evidence>
<dbReference type="InterPro" id="IPR011995">
    <property type="entry name" value="OMPdecase_type-2"/>
</dbReference>
<evidence type="ECO:0000256" key="1">
    <source>
        <dbReference type="ARBA" id="ARBA00004861"/>
    </source>
</evidence>
<reference evidence="7" key="1">
    <citation type="journal article" date="2020" name="mSystems">
        <title>Genome- and Community-Level Interaction Insights into Carbon Utilization and Element Cycling Functions of Hydrothermarchaeota in Hydrothermal Sediment.</title>
        <authorList>
            <person name="Zhou Z."/>
            <person name="Liu Y."/>
            <person name="Xu W."/>
            <person name="Pan J."/>
            <person name="Luo Z.H."/>
            <person name="Li M."/>
        </authorList>
    </citation>
    <scope>NUCLEOTIDE SEQUENCE [LARGE SCALE GENOMIC DNA]</scope>
    <source>
        <strain evidence="7">SpSt-339</strain>
    </source>
</reference>
<keyword evidence="4" id="KW-0456">Lyase</keyword>
<evidence type="ECO:0000256" key="2">
    <source>
        <dbReference type="ARBA" id="ARBA00012321"/>
    </source>
</evidence>